<feature type="transmembrane region" description="Helical" evidence="2">
    <location>
        <begin position="151"/>
        <end position="171"/>
    </location>
</feature>
<dbReference type="Proteomes" id="UP001283341">
    <property type="component" value="Unassembled WGS sequence"/>
</dbReference>
<keyword evidence="2" id="KW-0812">Transmembrane</keyword>
<reference evidence="3" key="2">
    <citation type="submission" date="2023-06" db="EMBL/GenBank/DDBJ databases">
        <authorList>
            <consortium name="Lawrence Berkeley National Laboratory"/>
            <person name="Haridas S."/>
            <person name="Hensen N."/>
            <person name="Bonometti L."/>
            <person name="Westerberg I."/>
            <person name="Brannstrom I.O."/>
            <person name="Guillou S."/>
            <person name="Cros-Aarteil S."/>
            <person name="Calhoun S."/>
            <person name="Kuo A."/>
            <person name="Mondo S."/>
            <person name="Pangilinan J."/>
            <person name="Riley R."/>
            <person name="Labutti K."/>
            <person name="Andreopoulos B."/>
            <person name="Lipzen A."/>
            <person name="Chen C."/>
            <person name="Yanf M."/>
            <person name="Daum C."/>
            <person name="Ng V."/>
            <person name="Clum A."/>
            <person name="Steindorff A."/>
            <person name="Ohm R."/>
            <person name="Martin F."/>
            <person name="Silar P."/>
            <person name="Natvig D."/>
            <person name="Lalanne C."/>
            <person name="Gautier V."/>
            <person name="Ament-Velasquez S.L."/>
            <person name="Kruys A."/>
            <person name="Hutchinson M.I."/>
            <person name="Powell A.J."/>
            <person name="Barry K."/>
            <person name="Miller A.N."/>
            <person name="Grigoriev I.V."/>
            <person name="Debuchy R."/>
            <person name="Gladieux P."/>
            <person name="Thoren M.H."/>
            <person name="Johannesson H."/>
        </authorList>
    </citation>
    <scope>NUCLEOTIDE SEQUENCE</scope>
    <source>
        <strain evidence="3">CBS 118394</strain>
    </source>
</reference>
<dbReference type="GO" id="GO:0047793">
    <property type="term" value="F:cycloeucalenol cycloisomerase activity"/>
    <property type="evidence" value="ECO:0007669"/>
    <property type="project" value="InterPro"/>
</dbReference>
<sequence>MAQPRTYKENDTTSRTYENRKEKERTQHLILAQSPLWILSVLLVMQTGILRSWSDAEYFLFSLTIASPSILIPALLLSYRTKSHGYSYWLKLNIWVFIVVCFGTYFGTHYFFDLMGMRYTFDVVEDGKCCKWHLESDILGQHRDPRQTVPLFMYLLTHAYFMPYFCILLVAEREIVKRLRFDGTVGKGLAVLFLSYSLAFAETFVMASPLLEDLFAYEDRSKMLKVGSLGYASYFVVGLPMVKRIDTKTCEGDNQNWTLARVVIEALATCMGILLLLEVWAKVVGPL</sequence>
<keyword evidence="2" id="KW-0472">Membrane</keyword>
<proteinExistence type="predicted"/>
<dbReference type="AlphaFoldDB" id="A0AAE0LZ77"/>
<evidence type="ECO:0000313" key="4">
    <source>
        <dbReference type="Proteomes" id="UP001283341"/>
    </source>
</evidence>
<feature type="transmembrane region" description="Helical" evidence="2">
    <location>
        <begin position="223"/>
        <end position="242"/>
    </location>
</feature>
<evidence type="ECO:0008006" key="5">
    <source>
        <dbReference type="Google" id="ProtNLM"/>
    </source>
</evidence>
<dbReference type="InterPro" id="IPR020532">
    <property type="entry name" value="Cycloeucalenol_cycloisomerase"/>
</dbReference>
<dbReference type="PANTHER" id="PTHR35136:SF1">
    <property type="entry name" value="CYCLOEUCALENOL CYCLOISOMERASE"/>
    <property type="match status" value="1"/>
</dbReference>
<feature type="transmembrane region" description="Helical" evidence="2">
    <location>
        <begin position="59"/>
        <end position="80"/>
    </location>
</feature>
<name>A0AAE0LZ77_9PEZI</name>
<keyword evidence="2" id="KW-1133">Transmembrane helix</keyword>
<organism evidence="3 4">
    <name type="scientific">Apodospora peruviana</name>
    <dbReference type="NCBI Taxonomy" id="516989"/>
    <lineage>
        <taxon>Eukaryota</taxon>
        <taxon>Fungi</taxon>
        <taxon>Dikarya</taxon>
        <taxon>Ascomycota</taxon>
        <taxon>Pezizomycotina</taxon>
        <taxon>Sordariomycetes</taxon>
        <taxon>Sordariomycetidae</taxon>
        <taxon>Sordariales</taxon>
        <taxon>Lasiosphaeriaceae</taxon>
        <taxon>Apodospora</taxon>
    </lineage>
</organism>
<feature type="transmembrane region" description="Helical" evidence="2">
    <location>
        <begin position="29"/>
        <end position="53"/>
    </location>
</feature>
<gene>
    <name evidence="3" type="ORF">B0H66DRAFT_569727</name>
</gene>
<dbReference type="PANTHER" id="PTHR35136">
    <property type="entry name" value="CYCLOEUCALENOL CYCLOISOMERASE"/>
    <property type="match status" value="1"/>
</dbReference>
<protein>
    <recommendedName>
        <fullName evidence="5">Cycloeucalenol cycloisomerase</fullName>
    </recommendedName>
</protein>
<accession>A0AAE0LZ77</accession>
<feature type="transmembrane region" description="Helical" evidence="2">
    <location>
        <begin position="92"/>
        <end position="112"/>
    </location>
</feature>
<feature type="region of interest" description="Disordered" evidence="1">
    <location>
        <begin position="1"/>
        <end position="21"/>
    </location>
</feature>
<comment type="caution">
    <text evidence="3">The sequence shown here is derived from an EMBL/GenBank/DDBJ whole genome shotgun (WGS) entry which is preliminary data.</text>
</comment>
<reference evidence="3" key="1">
    <citation type="journal article" date="2023" name="Mol. Phylogenet. Evol.">
        <title>Genome-scale phylogeny and comparative genomics of the fungal order Sordariales.</title>
        <authorList>
            <person name="Hensen N."/>
            <person name="Bonometti L."/>
            <person name="Westerberg I."/>
            <person name="Brannstrom I.O."/>
            <person name="Guillou S."/>
            <person name="Cros-Aarteil S."/>
            <person name="Calhoun S."/>
            <person name="Haridas S."/>
            <person name="Kuo A."/>
            <person name="Mondo S."/>
            <person name="Pangilinan J."/>
            <person name="Riley R."/>
            <person name="LaButti K."/>
            <person name="Andreopoulos B."/>
            <person name="Lipzen A."/>
            <person name="Chen C."/>
            <person name="Yan M."/>
            <person name="Daum C."/>
            <person name="Ng V."/>
            <person name="Clum A."/>
            <person name="Steindorff A."/>
            <person name="Ohm R.A."/>
            <person name="Martin F."/>
            <person name="Silar P."/>
            <person name="Natvig D.O."/>
            <person name="Lalanne C."/>
            <person name="Gautier V."/>
            <person name="Ament-Velasquez S.L."/>
            <person name="Kruys A."/>
            <person name="Hutchinson M.I."/>
            <person name="Powell A.J."/>
            <person name="Barry K."/>
            <person name="Miller A.N."/>
            <person name="Grigoriev I.V."/>
            <person name="Debuchy R."/>
            <person name="Gladieux P."/>
            <person name="Hiltunen Thoren M."/>
            <person name="Johannesson H."/>
        </authorList>
    </citation>
    <scope>NUCLEOTIDE SEQUENCE</scope>
    <source>
        <strain evidence="3">CBS 118394</strain>
    </source>
</reference>
<dbReference type="EMBL" id="JAUEDM010000008">
    <property type="protein sequence ID" value="KAK3313172.1"/>
    <property type="molecule type" value="Genomic_DNA"/>
</dbReference>
<evidence type="ECO:0000256" key="1">
    <source>
        <dbReference type="SAM" id="MobiDB-lite"/>
    </source>
</evidence>
<feature type="transmembrane region" description="Helical" evidence="2">
    <location>
        <begin position="262"/>
        <end position="281"/>
    </location>
</feature>
<evidence type="ECO:0000313" key="3">
    <source>
        <dbReference type="EMBL" id="KAK3313172.1"/>
    </source>
</evidence>
<evidence type="ECO:0000256" key="2">
    <source>
        <dbReference type="SAM" id="Phobius"/>
    </source>
</evidence>
<keyword evidence="4" id="KW-1185">Reference proteome</keyword>
<feature type="transmembrane region" description="Helical" evidence="2">
    <location>
        <begin position="191"/>
        <end position="211"/>
    </location>
</feature>